<sequence length="67" mass="7138">MSNLYRPLRAQARSHRYCTFLKVGAIPVRAGLPAKGPELSYLANTTNLPTACRCPNFSMAAPASASG</sequence>
<evidence type="ECO:0000313" key="2">
    <source>
        <dbReference type="Proteomes" id="UP000440965"/>
    </source>
</evidence>
<dbReference type="AlphaFoldDB" id="A0A6G6V5Y4"/>
<comment type="caution">
    <text evidence="1">The sequence shown here is derived from an EMBL/GenBank/DDBJ whole genome shotgun (WGS) entry which is preliminary data.</text>
</comment>
<dbReference type="Proteomes" id="UP000440965">
    <property type="component" value="Unassembled WGS sequence"/>
</dbReference>
<organism evidence="1 2">
    <name type="scientific">Pseudomonas monteilii</name>
    <dbReference type="NCBI Taxonomy" id="76759"/>
    <lineage>
        <taxon>Bacteria</taxon>
        <taxon>Pseudomonadati</taxon>
        <taxon>Pseudomonadota</taxon>
        <taxon>Gammaproteobacteria</taxon>
        <taxon>Pseudomonadales</taxon>
        <taxon>Pseudomonadaceae</taxon>
        <taxon>Pseudomonas</taxon>
    </lineage>
</organism>
<protein>
    <submittedName>
        <fullName evidence="1">Uncharacterized protein</fullName>
    </submittedName>
</protein>
<proteinExistence type="predicted"/>
<dbReference type="EMBL" id="WEIK01000002">
    <property type="protein sequence ID" value="MVF48389.1"/>
    <property type="molecule type" value="Genomic_DNA"/>
</dbReference>
<name>A0A6G6V5Y4_9PSED</name>
<evidence type="ECO:0000313" key="1">
    <source>
        <dbReference type="EMBL" id="MVF48389.1"/>
    </source>
</evidence>
<gene>
    <name evidence="1" type="ORF">F9Z43_03320</name>
</gene>
<reference evidence="1 2" key="1">
    <citation type="submission" date="2019-10" db="EMBL/GenBank/DDBJ databases">
        <title>XDR Pseudomonas monteilii producing IMP-16 from LCR.</title>
        <authorList>
            <person name="Ballaben A."/>
            <person name="Doi Y."/>
        </authorList>
    </citation>
    <scope>NUCLEOTIDE SEQUENCE [LARGE SCALE GENOMIC DNA]</scope>
    <source>
        <strain evidence="1 2">597/14</strain>
    </source>
</reference>
<accession>A0A6G6V5Y4</accession>